<proteinExistence type="predicted"/>
<sequence length="122" mass="12939">MVVLFQQEWIAVWILVLVTGVCLAGTILLDGIGKEPFTKEYMPGMADGTLVRYSGVAGQVTHVTGGSAMLEVSGVKIFIPASAGIIPDIREGSGVSLIGVVQHWKGAEEILIEDSTDIRIIS</sequence>
<feature type="transmembrane region" description="Helical" evidence="1">
    <location>
        <begin position="12"/>
        <end position="32"/>
    </location>
</feature>
<dbReference type="GeneID" id="97608748"/>
<comment type="caution">
    <text evidence="2">The sequence shown here is derived from an EMBL/GenBank/DDBJ whole genome shotgun (WGS) entry which is preliminary data.</text>
</comment>
<gene>
    <name evidence="2" type="ORF">DLD82_09870</name>
</gene>
<protein>
    <submittedName>
        <fullName evidence="2">Uncharacterized protein</fullName>
    </submittedName>
</protein>
<dbReference type="AlphaFoldDB" id="A0A2V2MZG8"/>
<keyword evidence="1" id="KW-0812">Transmembrane</keyword>
<organism evidence="2 3">
    <name type="scientific">Methanospirillum stamsii</name>
    <dbReference type="NCBI Taxonomy" id="1277351"/>
    <lineage>
        <taxon>Archaea</taxon>
        <taxon>Methanobacteriati</taxon>
        <taxon>Methanobacteriota</taxon>
        <taxon>Stenosarchaea group</taxon>
        <taxon>Methanomicrobia</taxon>
        <taxon>Methanomicrobiales</taxon>
        <taxon>Methanospirillaceae</taxon>
        <taxon>Methanospirillum</taxon>
    </lineage>
</organism>
<keyword evidence="1" id="KW-0472">Membrane</keyword>
<dbReference type="EMBL" id="QGMZ01000018">
    <property type="protein sequence ID" value="PWR73534.1"/>
    <property type="molecule type" value="Genomic_DNA"/>
</dbReference>
<accession>A0A2V2MZG8</accession>
<evidence type="ECO:0000313" key="2">
    <source>
        <dbReference type="EMBL" id="PWR73534.1"/>
    </source>
</evidence>
<dbReference type="OrthoDB" id="117508at2157"/>
<dbReference type="Proteomes" id="UP000245934">
    <property type="component" value="Unassembled WGS sequence"/>
</dbReference>
<keyword evidence="1" id="KW-1133">Transmembrane helix</keyword>
<name>A0A2V2MZG8_9EURY</name>
<keyword evidence="3" id="KW-1185">Reference proteome</keyword>
<reference evidence="2 3" key="1">
    <citation type="submission" date="2018-05" db="EMBL/GenBank/DDBJ databases">
        <title>Draft genome of Methanospirillum stamsii Pt1.</title>
        <authorList>
            <person name="Dueholm M.S."/>
            <person name="Nielsen P.H."/>
            <person name="Bakmann L.F."/>
            <person name="Otzen D.E."/>
        </authorList>
    </citation>
    <scope>NUCLEOTIDE SEQUENCE [LARGE SCALE GENOMIC DNA]</scope>
    <source>
        <strain evidence="2 3">Pt1</strain>
    </source>
</reference>
<dbReference type="RefSeq" id="WP_109940945.1">
    <property type="nucleotide sequence ID" value="NZ_CP176366.1"/>
</dbReference>
<evidence type="ECO:0000313" key="3">
    <source>
        <dbReference type="Proteomes" id="UP000245934"/>
    </source>
</evidence>
<evidence type="ECO:0000256" key="1">
    <source>
        <dbReference type="SAM" id="Phobius"/>
    </source>
</evidence>